<evidence type="ECO:0000256" key="1">
    <source>
        <dbReference type="SAM" id="MobiDB-lite"/>
    </source>
</evidence>
<reference evidence="2 3" key="1">
    <citation type="submission" date="2024-04" db="EMBL/GenBank/DDBJ databases">
        <title>The reference genome of an endangered Asteraceae, Deinandra increscens subsp. villosa, native to the Central Coast of California.</title>
        <authorList>
            <person name="Guilliams M."/>
            <person name="Hasenstab-Lehman K."/>
            <person name="Meyer R."/>
            <person name="Mcevoy S."/>
        </authorList>
    </citation>
    <scope>NUCLEOTIDE SEQUENCE [LARGE SCALE GENOMIC DNA]</scope>
    <source>
        <tissue evidence="2">Leaf</tissue>
    </source>
</reference>
<dbReference type="EMBL" id="JBCNJP010000008">
    <property type="protein sequence ID" value="KAK9073886.1"/>
    <property type="molecule type" value="Genomic_DNA"/>
</dbReference>
<evidence type="ECO:0000313" key="2">
    <source>
        <dbReference type="EMBL" id="KAK9073886.1"/>
    </source>
</evidence>
<comment type="caution">
    <text evidence="2">The sequence shown here is derived from an EMBL/GenBank/DDBJ whole genome shotgun (WGS) entry which is preliminary data.</text>
</comment>
<dbReference type="Proteomes" id="UP001408789">
    <property type="component" value="Unassembled WGS sequence"/>
</dbReference>
<dbReference type="PANTHER" id="PTHR34130:SF13">
    <property type="entry name" value="DUF4005 DOMAIN-CONTAINING PROTEIN"/>
    <property type="match status" value="1"/>
</dbReference>
<gene>
    <name evidence="2" type="ORF">SSX86_006480</name>
</gene>
<protein>
    <submittedName>
        <fullName evidence="2">Uncharacterized protein</fullName>
    </submittedName>
</protein>
<name>A0AAP0DEX4_9ASTR</name>
<sequence length="249" mass="27748">MDDPINGDDQLPEAEETLSLTDFPISQPHAVSAFQDHRNPPSSAAGEDFFEFFSGGLSDNSDDKTMSHAEDIIFCGKLVPIEAQLHRNKPPETGQTLHRRSQQKVPNQPIGCRRSRSESTAEIKRTTTNQLVRNSRSLDYKKMKRNSSVSSEFTAEMNRDGSGKKSSSSRWYVLLFGLVKVPPPEMDIRDIKNRQVRRSSSKAPSESFNLIPVTSVDHRKCSWRVLGFLSCKSSSSAAVTTPVGYMPKA</sequence>
<feature type="compositionally biased region" description="Acidic residues" evidence="1">
    <location>
        <begin position="1"/>
        <end position="16"/>
    </location>
</feature>
<proteinExistence type="predicted"/>
<dbReference type="PANTHER" id="PTHR34130">
    <property type="entry name" value="OS08G0243800 PROTEIN"/>
    <property type="match status" value="1"/>
</dbReference>
<keyword evidence="3" id="KW-1185">Reference proteome</keyword>
<feature type="region of interest" description="Disordered" evidence="1">
    <location>
        <begin position="1"/>
        <end position="47"/>
    </location>
</feature>
<organism evidence="2 3">
    <name type="scientific">Deinandra increscens subsp. villosa</name>
    <dbReference type="NCBI Taxonomy" id="3103831"/>
    <lineage>
        <taxon>Eukaryota</taxon>
        <taxon>Viridiplantae</taxon>
        <taxon>Streptophyta</taxon>
        <taxon>Embryophyta</taxon>
        <taxon>Tracheophyta</taxon>
        <taxon>Spermatophyta</taxon>
        <taxon>Magnoliopsida</taxon>
        <taxon>eudicotyledons</taxon>
        <taxon>Gunneridae</taxon>
        <taxon>Pentapetalae</taxon>
        <taxon>asterids</taxon>
        <taxon>campanulids</taxon>
        <taxon>Asterales</taxon>
        <taxon>Asteraceae</taxon>
        <taxon>Asteroideae</taxon>
        <taxon>Heliantheae alliance</taxon>
        <taxon>Madieae</taxon>
        <taxon>Madiinae</taxon>
        <taxon>Deinandra</taxon>
    </lineage>
</organism>
<accession>A0AAP0DEX4</accession>
<feature type="region of interest" description="Disordered" evidence="1">
    <location>
        <begin position="88"/>
        <end position="122"/>
    </location>
</feature>
<evidence type="ECO:0000313" key="3">
    <source>
        <dbReference type="Proteomes" id="UP001408789"/>
    </source>
</evidence>
<dbReference type="AlphaFoldDB" id="A0AAP0DEX4"/>